<evidence type="ECO:0000313" key="6">
    <source>
        <dbReference type="Proteomes" id="UP001149074"/>
    </source>
</evidence>
<dbReference type="InterPro" id="IPR037518">
    <property type="entry name" value="MPN"/>
</dbReference>
<feature type="compositionally biased region" description="Basic and acidic residues" evidence="3">
    <location>
        <begin position="371"/>
        <end position="380"/>
    </location>
</feature>
<feature type="region of interest" description="Disordered" evidence="3">
    <location>
        <begin position="345"/>
        <end position="380"/>
    </location>
</feature>
<comment type="similarity">
    <text evidence="1 2">Belongs to the peptidase M67A family. CSN6 subfamily.</text>
</comment>
<feature type="region of interest" description="Disordered" evidence="3">
    <location>
        <begin position="211"/>
        <end position="237"/>
    </location>
</feature>
<dbReference type="GeneID" id="81358304"/>
<dbReference type="GO" id="GO:0008237">
    <property type="term" value="F:metallopeptidase activity"/>
    <property type="evidence" value="ECO:0007669"/>
    <property type="project" value="InterPro"/>
</dbReference>
<proteinExistence type="inferred from homology"/>
<evidence type="ECO:0000256" key="3">
    <source>
        <dbReference type="SAM" id="MobiDB-lite"/>
    </source>
</evidence>
<reference evidence="5" key="2">
    <citation type="journal article" date="2023" name="IMA Fungus">
        <title>Comparative genomic study of the Penicillium genus elucidates a diverse pangenome and 15 lateral gene transfer events.</title>
        <authorList>
            <person name="Petersen C."/>
            <person name="Sorensen T."/>
            <person name="Nielsen M.R."/>
            <person name="Sondergaard T.E."/>
            <person name="Sorensen J.L."/>
            <person name="Fitzpatrick D.A."/>
            <person name="Frisvad J.C."/>
            <person name="Nielsen K.L."/>
        </authorList>
    </citation>
    <scope>NUCLEOTIDE SEQUENCE</scope>
    <source>
        <strain evidence="5">IBT 30761</strain>
    </source>
</reference>
<dbReference type="GO" id="GO:0000338">
    <property type="term" value="P:protein deneddylation"/>
    <property type="evidence" value="ECO:0007669"/>
    <property type="project" value="InterPro"/>
</dbReference>
<dbReference type="Pfam" id="PF13012">
    <property type="entry name" value="MitMem_reg"/>
    <property type="match status" value="1"/>
</dbReference>
<evidence type="ECO:0000256" key="1">
    <source>
        <dbReference type="ARBA" id="ARBA00010893"/>
    </source>
</evidence>
<evidence type="ECO:0000259" key="4">
    <source>
        <dbReference type="PROSITE" id="PS50249"/>
    </source>
</evidence>
<dbReference type="Proteomes" id="UP001149074">
    <property type="component" value="Unassembled WGS sequence"/>
</dbReference>
<dbReference type="OrthoDB" id="1378at2759"/>
<keyword evidence="6" id="KW-1185">Reference proteome</keyword>
<dbReference type="AlphaFoldDB" id="A0A9W9FGK2"/>
<comment type="subcellular location">
    <subcellularLocation>
        <location evidence="2">Cytoplasm</location>
    </subcellularLocation>
    <subcellularLocation>
        <location evidence="2">Nucleus</location>
    </subcellularLocation>
</comment>
<dbReference type="Pfam" id="PF01398">
    <property type="entry name" value="JAB"/>
    <property type="match status" value="1"/>
</dbReference>
<protein>
    <recommendedName>
        <fullName evidence="2">COP9 signalosome complex subunit 6</fullName>
    </recommendedName>
</protein>
<sequence length="380" mass="41853">MDPPQSLVSQKPSDSGIHVQVHPLVLLTISDQITRFAARQRKVEGSTIIGVLLGQQNGRQITIDHAFECDVPRGDDTEVLLPEPWFEERVKQFKDVHKAPSVDLVGWWSIMPPTGPSTVHLPLHRQLLQTHNENAVFLGFQTTQVNSDSRTAKLPLAIYESVLEGENAADAPKDMQIDGEERNMSLRFRELPYAVDTGEAEIIGVDTIAKGSGTASHDEMRTQKSNLSTGNEENASVGLSQDEEELVGSLNTRINAVRTFQDRISNIKDYLISIERGDVPPSHHILRSINSLMSQLSILAPDEGGSFASEVLAQQNDVELAALLGRMGENIKEIREMGRRSATIQSARQTEQARAHMGPGNTSGDLTGELFRQDMPRGRG</sequence>
<dbReference type="GO" id="GO:0005737">
    <property type="term" value="C:cytoplasm"/>
    <property type="evidence" value="ECO:0007669"/>
    <property type="project" value="UniProtKB-SubCell"/>
</dbReference>
<comment type="caution">
    <text evidence="5">The sequence shown here is derived from an EMBL/GenBank/DDBJ whole genome shotgun (WGS) entry which is preliminary data.</text>
</comment>
<evidence type="ECO:0000256" key="2">
    <source>
        <dbReference type="RuleBase" id="RU367006"/>
    </source>
</evidence>
<dbReference type="EMBL" id="JAPQKI010000005">
    <property type="protein sequence ID" value="KAJ5099830.1"/>
    <property type="molecule type" value="Genomic_DNA"/>
</dbReference>
<evidence type="ECO:0000313" key="5">
    <source>
        <dbReference type="EMBL" id="KAJ5099830.1"/>
    </source>
</evidence>
<dbReference type="PANTHER" id="PTHR10540">
    <property type="entry name" value="EUKARYOTIC TRANSLATION INITIATION FACTOR 3 SUBUNIT F-RELATED"/>
    <property type="match status" value="1"/>
</dbReference>
<keyword evidence="2" id="KW-0539">Nucleus</keyword>
<comment type="function">
    <text evidence="2">Component of the COP9 signalosome complex (CSN), a complex involved in various cellular and developmental processes.</text>
</comment>
<dbReference type="InterPro" id="IPR024969">
    <property type="entry name" value="EIF3F/CSN6-like_C"/>
</dbReference>
<keyword evidence="2" id="KW-0736">Signalosome</keyword>
<dbReference type="InterPro" id="IPR000555">
    <property type="entry name" value="JAMM/MPN+_dom"/>
</dbReference>
<dbReference type="InterPro" id="IPR033859">
    <property type="entry name" value="MPN_CSN6"/>
</dbReference>
<reference evidence="5" key="1">
    <citation type="submission" date="2022-11" db="EMBL/GenBank/DDBJ databases">
        <authorList>
            <person name="Petersen C."/>
        </authorList>
    </citation>
    <scope>NUCLEOTIDE SEQUENCE</scope>
    <source>
        <strain evidence="5">IBT 30761</strain>
    </source>
</reference>
<organism evidence="5 6">
    <name type="scientific">Penicillium argentinense</name>
    <dbReference type="NCBI Taxonomy" id="1131581"/>
    <lineage>
        <taxon>Eukaryota</taxon>
        <taxon>Fungi</taxon>
        <taxon>Dikarya</taxon>
        <taxon>Ascomycota</taxon>
        <taxon>Pezizomycotina</taxon>
        <taxon>Eurotiomycetes</taxon>
        <taxon>Eurotiomycetidae</taxon>
        <taxon>Eurotiales</taxon>
        <taxon>Aspergillaceae</taxon>
        <taxon>Penicillium</taxon>
    </lineage>
</organism>
<feature type="domain" description="MPN" evidence="4">
    <location>
        <begin position="19"/>
        <end position="165"/>
    </location>
</feature>
<gene>
    <name evidence="5" type="ORF">N7532_006831</name>
</gene>
<dbReference type="GO" id="GO:0008180">
    <property type="term" value="C:COP9 signalosome"/>
    <property type="evidence" value="ECO:0007669"/>
    <property type="project" value="UniProtKB-UniRule"/>
</dbReference>
<name>A0A9W9FGK2_9EURO</name>
<dbReference type="PANTHER" id="PTHR10540:SF8">
    <property type="entry name" value="COP9 SIGNALOSOME COMPLEX SUBUNIT 6"/>
    <property type="match status" value="1"/>
</dbReference>
<feature type="compositionally biased region" description="Polar residues" evidence="3">
    <location>
        <begin position="223"/>
        <end position="237"/>
    </location>
</feature>
<dbReference type="CDD" id="cd08063">
    <property type="entry name" value="MPN_CSN6"/>
    <property type="match status" value="1"/>
</dbReference>
<dbReference type="PROSITE" id="PS50249">
    <property type="entry name" value="MPN"/>
    <property type="match status" value="1"/>
</dbReference>
<dbReference type="RefSeq" id="XP_056475484.1">
    <property type="nucleotide sequence ID" value="XM_056619325.1"/>
</dbReference>
<accession>A0A9W9FGK2</accession>
<dbReference type="Gene3D" id="3.40.140.10">
    <property type="entry name" value="Cytidine Deaminase, domain 2"/>
    <property type="match status" value="1"/>
</dbReference>
<keyword evidence="2" id="KW-0963">Cytoplasm</keyword>